<feature type="region of interest" description="Disordered" evidence="5">
    <location>
        <begin position="587"/>
        <end position="625"/>
    </location>
</feature>
<dbReference type="PANTHER" id="PTHR30329">
    <property type="entry name" value="STATOR ELEMENT OF FLAGELLAR MOTOR COMPLEX"/>
    <property type="match status" value="1"/>
</dbReference>
<dbReference type="Proteomes" id="UP001208938">
    <property type="component" value="Unassembled WGS sequence"/>
</dbReference>
<dbReference type="Gene3D" id="3.40.1520.20">
    <property type="match status" value="2"/>
</dbReference>
<dbReference type="PROSITE" id="PS51123">
    <property type="entry name" value="OMPA_2"/>
    <property type="match status" value="1"/>
</dbReference>
<evidence type="ECO:0000256" key="5">
    <source>
        <dbReference type="SAM" id="MobiDB-lite"/>
    </source>
</evidence>
<evidence type="ECO:0000256" key="1">
    <source>
        <dbReference type="ARBA" id="ARBA00004442"/>
    </source>
</evidence>
<accession>A0ABT3H3J4</accession>
<dbReference type="InterPro" id="IPR006664">
    <property type="entry name" value="OMP_bac"/>
</dbReference>
<protein>
    <submittedName>
        <fullName evidence="7">OmpA family protein</fullName>
    </submittedName>
</protein>
<organism evidence="7 8">
    <name type="scientific">Pararhodobacter zhoushanensis</name>
    <dbReference type="NCBI Taxonomy" id="2479545"/>
    <lineage>
        <taxon>Bacteria</taxon>
        <taxon>Pseudomonadati</taxon>
        <taxon>Pseudomonadota</taxon>
        <taxon>Alphaproteobacteria</taxon>
        <taxon>Rhodobacterales</taxon>
        <taxon>Paracoccaceae</taxon>
        <taxon>Pararhodobacter</taxon>
    </lineage>
</organism>
<evidence type="ECO:0000259" key="6">
    <source>
        <dbReference type="PROSITE" id="PS51123"/>
    </source>
</evidence>
<proteinExistence type="predicted"/>
<reference evidence="7 8" key="1">
    <citation type="submission" date="2022-10" db="EMBL/GenBank/DDBJ databases">
        <title>Pararhodobacter sp. nov., isolated from marine algae.</title>
        <authorList>
            <person name="Choi B.J."/>
            <person name="Kim J.M."/>
            <person name="Lee J.K."/>
            <person name="Choi D.G."/>
            <person name="Jeon C.O."/>
        </authorList>
    </citation>
    <scope>NUCLEOTIDE SEQUENCE [LARGE SCALE GENOMIC DNA]</scope>
    <source>
        <strain evidence="7 8">ZQ420</strain>
    </source>
</reference>
<evidence type="ECO:0000313" key="7">
    <source>
        <dbReference type="EMBL" id="MCW1934384.1"/>
    </source>
</evidence>
<evidence type="ECO:0000256" key="2">
    <source>
        <dbReference type="ARBA" id="ARBA00023136"/>
    </source>
</evidence>
<comment type="caution">
    <text evidence="7">The sequence shown here is derived from an EMBL/GenBank/DDBJ whole genome shotgun (WGS) entry which is preliminary data.</text>
</comment>
<dbReference type="CDD" id="cd07185">
    <property type="entry name" value="OmpA_C-like"/>
    <property type="match status" value="1"/>
</dbReference>
<dbReference type="PANTHER" id="PTHR30329:SF21">
    <property type="entry name" value="LIPOPROTEIN YIAD-RELATED"/>
    <property type="match status" value="1"/>
</dbReference>
<evidence type="ECO:0000313" key="8">
    <source>
        <dbReference type="Proteomes" id="UP001208938"/>
    </source>
</evidence>
<evidence type="ECO:0000256" key="3">
    <source>
        <dbReference type="ARBA" id="ARBA00023237"/>
    </source>
</evidence>
<comment type="subcellular location">
    <subcellularLocation>
        <location evidence="1">Cell outer membrane</location>
    </subcellularLocation>
</comment>
<keyword evidence="8" id="KW-1185">Reference proteome</keyword>
<feature type="domain" description="OmpA-like" evidence="6">
    <location>
        <begin position="451"/>
        <end position="568"/>
    </location>
</feature>
<keyword evidence="3" id="KW-0998">Cell outer membrane</keyword>
<dbReference type="InterPro" id="IPR006665">
    <property type="entry name" value="OmpA-like"/>
</dbReference>
<keyword evidence="2 4" id="KW-0472">Membrane</keyword>
<dbReference type="Gene3D" id="3.30.1330.60">
    <property type="entry name" value="OmpA-like domain"/>
    <property type="match status" value="1"/>
</dbReference>
<dbReference type="InterPro" id="IPR050330">
    <property type="entry name" value="Bact_OuterMem_StrucFunc"/>
</dbReference>
<name>A0ABT3H3J4_9RHOB</name>
<dbReference type="RefSeq" id="WP_264507183.1">
    <property type="nucleotide sequence ID" value="NZ_JAPDFL010000001.1"/>
</dbReference>
<evidence type="ECO:0000256" key="4">
    <source>
        <dbReference type="PROSITE-ProRule" id="PRU00473"/>
    </source>
</evidence>
<feature type="compositionally biased region" description="Acidic residues" evidence="5">
    <location>
        <begin position="615"/>
        <end position="625"/>
    </location>
</feature>
<dbReference type="PRINTS" id="PR01021">
    <property type="entry name" value="OMPADOMAIN"/>
</dbReference>
<dbReference type="Pfam" id="PF00691">
    <property type="entry name" value="OmpA"/>
    <property type="match status" value="1"/>
</dbReference>
<sequence>MSAAFTDAGIGWVQISLNGLDVELGGNAPTESARIRALQVAGGVIDASRVSESISVAVRNGVVAPVFRIELMRNRDDLSVIGLVPAGAEGGAIVDRLRAAMPDLRVEDMLQSSDYPVPGGWVTAVGFAVEALQRFEVGRVSVRAGRIQIEALVDGPEARRTLEQDLRALAPRGQVLTLDLVAPRPVAAPFLLRVDAAEGALRVGSCVADTDEAQTRIAAALTAAGMTRRLTCPLALGAPTPRWGEGAAVAIDALAALGDGSLTISDGTVILAVPHTIASADFDRAVGRLETALPDAFSLNARRLDPPAEETAADEAAPEVRMTLSEEGRMALSGRLPDDRIRAAVTAFSGARFGSGAVDVATRLDPDLPAGWSVRVLTVIEALAELHHGQATVQADRVAVSGVSGNPDASSQVTQVLLQGLGSDAVIEVNVRYDEALDPVVNAPTPDNCEARVQAILAADKITFDPGSTEINEASGVIIDRIAEVLRECGELPFEVAGYTDSQGRDETNLNLSQARAEAVINALLARRVLVASLVAQGYGAADPIADNGTEAGREANRRIEFTLIRPEPDPEPMDPALEAQLVFEIQTADDDTIRPRPRPGSQPAVVPTVGSGDDAPEEDAPNDN</sequence>
<dbReference type="EMBL" id="JAPDFL010000001">
    <property type="protein sequence ID" value="MCW1934384.1"/>
    <property type="molecule type" value="Genomic_DNA"/>
</dbReference>
<dbReference type="InterPro" id="IPR036737">
    <property type="entry name" value="OmpA-like_sf"/>
</dbReference>
<dbReference type="SUPFAM" id="SSF103088">
    <property type="entry name" value="OmpA-like"/>
    <property type="match status" value="1"/>
</dbReference>
<gene>
    <name evidence="7" type="ORF">OKW52_19535</name>
</gene>